<dbReference type="Proteomes" id="UP001156666">
    <property type="component" value="Unassembled WGS sequence"/>
</dbReference>
<keyword evidence="2" id="KW-1185">Reference proteome</keyword>
<accession>A0AA37WFA4</accession>
<dbReference type="EMBL" id="BSOH01000007">
    <property type="protein sequence ID" value="GLR16815.1"/>
    <property type="molecule type" value="Genomic_DNA"/>
</dbReference>
<sequence length="133" mass="15559">MNLFFKVDKPLEIVFDYLTNMQKFVEVHPVIRKIDHLEGNKYLVYETLKFGFIPFSFKYPVSVEKEVTNQTVIMRAVVMKLTKVEMSFTLTAENNMTVVNEALSFNSILPIKTMMQKVFREQHTLLFENIGAL</sequence>
<dbReference type="InterPro" id="IPR023393">
    <property type="entry name" value="START-like_dom_sf"/>
</dbReference>
<reference evidence="1" key="1">
    <citation type="journal article" date="2014" name="Int. J. Syst. Evol. Microbiol.">
        <title>Complete genome sequence of Corynebacterium casei LMG S-19264T (=DSM 44701T), isolated from a smear-ripened cheese.</title>
        <authorList>
            <consortium name="US DOE Joint Genome Institute (JGI-PGF)"/>
            <person name="Walter F."/>
            <person name="Albersmeier A."/>
            <person name="Kalinowski J."/>
            <person name="Ruckert C."/>
        </authorList>
    </citation>
    <scope>NUCLEOTIDE SEQUENCE</scope>
    <source>
        <strain evidence="1">NBRC 108769</strain>
    </source>
</reference>
<proteinExistence type="predicted"/>
<dbReference type="RefSeq" id="WP_235291001.1">
    <property type="nucleotide sequence ID" value="NZ_BSOH01000007.1"/>
</dbReference>
<organism evidence="1 2">
    <name type="scientific">Portibacter lacus</name>
    <dbReference type="NCBI Taxonomy" id="1099794"/>
    <lineage>
        <taxon>Bacteria</taxon>
        <taxon>Pseudomonadati</taxon>
        <taxon>Bacteroidota</taxon>
        <taxon>Saprospiria</taxon>
        <taxon>Saprospirales</taxon>
        <taxon>Haliscomenobacteraceae</taxon>
        <taxon>Portibacter</taxon>
    </lineage>
</organism>
<evidence type="ECO:0000313" key="2">
    <source>
        <dbReference type="Proteomes" id="UP001156666"/>
    </source>
</evidence>
<gene>
    <name evidence="1" type="ORF">GCM10007940_14300</name>
</gene>
<protein>
    <recommendedName>
        <fullName evidence="3">SRPBCC family protein</fullName>
    </recommendedName>
</protein>
<comment type="caution">
    <text evidence="1">The sequence shown here is derived from an EMBL/GenBank/DDBJ whole genome shotgun (WGS) entry which is preliminary data.</text>
</comment>
<name>A0AA37WFA4_9BACT</name>
<reference evidence="1" key="2">
    <citation type="submission" date="2023-01" db="EMBL/GenBank/DDBJ databases">
        <title>Draft genome sequence of Portibacter lacus strain NBRC 108769.</title>
        <authorList>
            <person name="Sun Q."/>
            <person name="Mori K."/>
        </authorList>
    </citation>
    <scope>NUCLEOTIDE SEQUENCE</scope>
    <source>
        <strain evidence="1">NBRC 108769</strain>
    </source>
</reference>
<dbReference type="AlphaFoldDB" id="A0AA37WFA4"/>
<dbReference type="SUPFAM" id="SSF55961">
    <property type="entry name" value="Bet v1-like"/>
    <property type="match status" value="1"/>
</dbReference>
<dbReference type="Gene3D" id="3.30.530.20">
    <property type="match status" value="1"/>
</dbReference>
<evidence type="ECO:0000313" key="1">
    <source>
        <dbReference type="EMBL" id="GLR16815.1"/>
    </source>
</evidence>
<evidence type="ECO:0008006" key="3">
    <source>
        <dbReference type="Google" id="ProtNLM"/>
    </source>
</evidence>